<feature type="chain" id="PRO_5012272500" evidence="1">
    <location>
        <begin position="21"/>
        <end position="702"/>
    </location>
</feature>
<keyword evidence="1" id="KW-0732">Signal</keyword>
<dbReference type="EMBL" id="MNUY01000003">
    <property type="protein sequence ID" value="OIO15676.1"/>
    <property type="molecule type" value="Genomic_DNA"/>
</dbReference>
<gene>
    <name evidence="2" type="ORF">AUJ73_00220</name>
</gene>
<name>A0A1J4TTU4_9BACT</name>
<organism evidence="2 3">
    <name type="scientific">Candidatus Gottesmanbacteria bacterium CG1_02_37_22</name>
    <dbReference type="NCBI Taxonomy" id="1805209"/>
    <lineage>
        <taxon>Bacteria</taxon>
        <taxon>Candidatus Gottesmaniibacteriota</taxon>
    </lineage>
</organism>
<feature type="signal peptide" evidence="1">
    <location>
        <begin position="1"/>
        <end position="20"/>
    </location>
</feature>
<evidence type="ECO:0000313" key="3">
    <source>
        <dbReference type="Proteomes" id="UP000183120"/>
    </source>
</evidence>
<sequence>MKRIFFLVLLFLIFPKKALANQASFMIINQIRGNEICCEPGEKKFLEEIKNNSLFHNLQFAWALRFDALEDEEIIKLIDGSGEMGLLLEITPNLAKASRVEYKGRLDGSDWYFARNAFLVGYTTYEKKKIIDFLFEKFKDRFGYYPSFTASWMIDSWSLNYLNDVYKVKLHELTKEQYETDSYTLYGGIFNAPYHPSITHPLIPGKGEEKLDLIIVRQTISDLIKNYGSPVARYTSQPNDYLESKESLNISYFYELVNDVINQPAETKLGVLGFENSYISDKYRKEYFKQLDHLSDLQNKDIIKIESPSVYVKSLNDKSGNLLPNYLIKDFKDNSKLGALWYFGETYRARLLLKDGRIILDDLRIFSKIDDPYRNNIAKTDYAYWIVPYIFDGSQVFGSLDKNNIDKKYRGLLGGNTTPDFLTSPFGITLGKRTFDVNLDNSSVEIKFTGETKGKVKLSKDRLEINRSLESAFNGENDRKIEDIFLSKDDFVFKFDKQLDFVCKKIDAISECGWERNNYFVGLVQVLKNDQVYTFIPKAGRQDMMVLNPIFQPDSSDLPVDPLHSIFYWNNKIAIAGRNPLRLFILPLNSLGRPVQIKDIKLNYDSKLPIELSFPKDYSFRLKPWFIDITSPEPINTQVSLDVDGLSIIKNERIEFVPDCKKNAWQCIKKPINLIKYIKILIGEKIVLILSIIQNMKSSLVN</sequence>
<evidence type="ECO:0000313" key="2">
    <source>
        <dbReference type="EMBL" id="OIO15676.1"/>
    </source>
</evidence>
<dbReference type="AlphaFoldDB" id="A0A1J4TTU4"/>
<dbReference type="Gene3D" id="3.20.20.510">
    <property type="entry name" value="Uncharacterised protein PF12979, DUF3863"/>
    <property type="match status" value="1"/>
</dbReference>
<reference evidence="2 3" key="1">
    <citation type="journal article" date="2016" name="Environ. Microbiol.">
        <title>Genomic resolution of a cold subsurface aquifer community provides metabolic insights for novel microbes adapted to high CO concentrations.</title>
        <authorList>
            <person name="Probst A.J."/>
            <person name="Castelle C.J."/>
            <person name="Singh A."/>
            <person name="Brown C.T."/>
            <person name="Anantharaman K."/>
            <person name="Sharon I."/>
            <person name="Hug L.A."/>
            <person name="Burstein D."/>
            <person name="Emerson J.B."/>
            <person name="Thomas B.C."/>
            <person name="Banfield J.F."/>
        </authorList>
    </citation>
    <scope>NUCLEOTIDE SEQUENCE [LARGE SCALE GENOMIC DNA]</scope>
    <source>
        <strain evidence="2">CG1_02_37_22</strain>
    </source>
</reference>
<comment type="caution">
    <text evidence="2">The sequence shown here is derived from an EMBL/GenBank/DDBJ whole genome shotgun (WGS) entry which is preliminary data.</text>
</comment>
<protein>
    <submittedName>
        <fullName evidence="2">Uncharacterized protein</fullName>
    </submittedName>
</protein>
<accession>A0A1J4TTU4</accession>
<proteinExistence type="predicted"/>
<dbReference type="Proteomes" id="UP000183120">
    <property type="component" value="Unassembled WGS sequence"/>
</dbReference>
<evidence type="ECO:0000256" key="1">
    <source>
        <dbReference type="SAM" id="SignalP"/>
    </source>
</evidence>